<evidence type="ECO:0000313" key="12">
    <source>
        <dbReference type="EMBL" id="SIS78537.1"/>
    </source>
</evidence>
<dbReference type="InterPro" id="IPR056441">
    <property type="entry name" value="Beta-barrel_GLAA-B_II"/>
</dbReference>
<keyword evidence="4" id="KW-0677">Repeat</keyword>
<dbReference type="Pfam" id="PF13229">
    <property type="entry name" value="Beta_helix"/>
    <property type="match status" value="1"/>
</dbReference>
<comment type="catalytic activity">
    <reaction evidence="2">
        <text>Hydrolysis of terminal, non-reducing branched (1-&gt;3)-alpha-D-galactosidic residues, producing free D-galactose.</text>
        <dbReference type="EC" id="3.2.1.n1"/>
    </reaction>
</comment>
<evidence type="ECO:0000259" key="9">
    <source>
        <dbReference type="Pfam" id="PF13229"/>
    </source>
</evidence>
<dbReference type="EMBL" id="FTOP01000004">
    <property type="protein sequence ID" value="SIS78537.1"/>
    <property type="molecule type" value="Genomic_DNA"/>
</dbReference>
<keyword evidence="5" id="KW-0378">Hydrolase</keyword>
<feature type="chain" id="PRO_5013247162" evidence="8">
    <location>
        <begin position="25"/>
        <end position="605"/>
    </location>
</feature>
<name>A0A1N7LXJ5_9BACT</name>
<feature type="region of interest" description="Disordered" evidence="7">
    <location>
        <begin position="580"/>
        <end position="605"/>
    </location>
</feature>
<organism evidence="12 13">
    <name type="scientific">Belliella pelovolcani</name>
    <dbReference type="NCBI Taxonomy" id="529505"/>
    <lineage>
        <taxon>Bacteria</taxon>
        <taxon>Pseudomonadati</taxon>
        <taxon>Bacteroidota</taxon>
        <taxon>Cytophagia</taxon>
        <taxon>Cytophagales</taxon>
        <taxon>Cyclobacteriaceae</taxon>
        <taxon>Belliella</taxon>
    </lineage>
</organism>
<dbReference type="OrthoDB" id="9807299at2"/>
<evidence type="ECO:0000256" key="8">
    <source>
        <dbReference type="SAM" id="SignalP"/>
    </source>
</evidence>
<gene>
    <name evidence="12" type="ORF">SAMN05421761_104198</name>
</gene>
<feature type="domain" description="Right handed beta helix" evidence="9">
    <location>
        <begin position="417"/>
        <end position="599"/>
    </location>
</feature>
<keyword evidence="13" id="KW-1185">Reference proteome</keyword>
<evidence type="ECO:0000256" key="4">
    <source>
        <dbReference type="ARBA" id="ARBA00022737"/>
    </source>
</evidence>
<keyword evidence="3 8" id="KW-0732">Signal</keyword>
<evidence type="ECO:0000256" key="1">
    <source>
        <dbReference type="ARBA" id="ARBA00001255"/>
    </source>
</evidence>
<evidence type="ECO:0000256" key="3">
    <source>
        <dbReference type="ARBA" id="ARBA00022729"/>
    </source>
</evidence>
<keyword evidence="6" id="KW-0326">Glycosidase</keyword>
<proteinExistence type="predicted"/>
<dbReference type="InterPro" id="IPR006626">
    <property type="entry name" value="PbH1"/>
</dbReference>
<dbReference type="Pfam" id="PF23764">
    <property type="entry name" value="Beta-barrel_GLAA-B_II"/>
    <property type="match status" value="1"/>
</dbReference>
<feature type="domain" description="GLAA-B beta-barrel" evidence="10">
    <location>
        <begin position="139"/>
        <end position="233"/>
    </location>
</feature>
<dbReference type="InterPro" id="IPR057275">
    <property type="entry name" value="Beta-barrel_GLAA-B_I"/>
</dbReference>
<feature type="domain" description="GLAA-B beta-barrel" evidence="11">
    <location>
        <begin position="344"/>
        <end position="411"/>
    </location>
</feature>
<dbReference type="Pfam" id="PF23763">
    <property type="entry name" value="Beta-barrel_GLAA-B_I"/>
    <property type="match status" value="1"/>
</dbReference>
<evidence type="ECO:0000256" key="5">
    <source>
        <dbReference type="ARBA" id="ARBA00022801"/>
    </source>
</evidence>
<comment type="catalytic activity">
    <reaction evidence="1">
        <text>Hydrolysis of terminal, non-reducing alpha-D-galactose residues in alpha-D-galactosides, including galactose oligosaccharides, galactomannans and galactolipids.</text>
        <dbReference type="EC" id="3.2.1.22"/>
    </reaction>
</comment>
<dbReference type="STRING" id="529505.SAMN05421761_104198"/>
<dbReference type="SUPFAM" id="SSF51126">
    <property type="entry name" value="Pectin lyase-like"/>
    <property type="match status" value="1"/>
</dbReference>
<dbReference type="GO" id="GO:0004557">
    <property type="term" value="F:alpha-galactosidase activity"/>
    <property type="evidence" value="ECO:0007669"/>
    <property type="project" value="UniProtKB-EC"/>
</dbReference>
<dbReference type="InterPro" id="IPR011050">
    <property type="entry name" value="Pectin_lyase_fold/virulence"/>
</dbReference>
<evidence type="ECO:0000256" key="7">
    <source>
        <dbReference type="SAM" id="MobiDB-lite"/>
    </source>
</evidence>
<evidence type="ECO:0000259" key="10">
    <source>
        <dbReference type="Pfam" id="PF23763"/>
    </source>
</evidence>
<dbReference type="SMART" id="SM00710">
    <property type="entry name" value="PbH1"/>
    <property type="match status" value="5"/>
</dbReference>
<dbReference type="InterPro" id="IPR039448">
    <property type="entry name" value="Beta_helix"/>
</dbReference>
<evidence type="ECO:0000259" key="11">
    <source>
        <dbReference type="Pfam" id="PF23764"/>
    </source>
</evidence>
<dbReference type="Gene3D" id="2.160.20.10">
    <property type="entry name" value="Single-stranded right-handed beta-helix, Pectin lyase-like"/>
    <property type="match status" value="2"/>
</dbReference>
<evidence type="ECO:0000313" key="13">
    <source>
        <dbReference type="Proteomes" id="UP000186026"/>
    </source>
</evidence>
<reference evidence="13" key="1">
    <citation type="submission" date="2017-01" db="EMBL/GenBank/DDBJ databases">
        <authorList>
            <person name="Varghese N."/>
            <person name="Submissions S."/>
        </authorList>
    </citation>
    <scope>NUCLEOTIDE SEQUENCE [LARGE SCALE GENOMIC DNA]</scope>
    <source>
        <strain evidence="13">DSM 46698</strain>
    </source>
</reference>
<feature type="signal peptide" evidence="8">
    <location>
        <begin position="1"/>
        <end position="24"/>
    </location>
</feature>
<sequence>MIPKFIKNLVFTFLTLSISVFAFANSTIVIEPTREDMTPKIRELIENSNEKDLIIEFKKGSYKFLPDYASGKYLSITNHGNGYKKIIFNFDKFRSVTIQGNESEFIFHGQAMPFFFESCESVNISGITIDWDIPFTFLGEVIAVNEEEGWRDIKPRREGFSWIIKKGRLEFPNIDGFNYTYPGSTLAFDPIEKRPMHGAWDINSNPRWVEELPNGNLRFHEHLNHYPPVGSLLSSKGDRENDRYAPAFEFKTSSSIILENITIHHALGMGFLFERSENIQILNSGVHLREGSNRVISSTADATHFANCKGSILIENCRFENMLDDGTNVRGTYVVIDKIIDNKTVLTKFMHFEQMGFEFAAPSDEVWFIKQPSPERSETAIVSQVRTINEQFTELSFTTNIPAGLQPGDILENKTWNPEFTMRGCTIRNHRARNIVLKTPLKTIIENNYFSSMMSSVFFRGETFFWFESGGVTDVLIQNNTFEYCAYSGAEHAVLNITPRLGKSFDQEQLYDRNIRFENNTIHTFGNRIVMADRVDGLIIQGNKIVKIDQGPNLYPDAPMIELTNSQNISIEGNSYEGESIKAVKPDEKSSKTLKIENNKGFNEK</sequence>
<dbReference type="Proteomes" id="UP000186026">
    <property type="component" value="Unassembled WGS sequence"/>
</dbReference>
<dbReference type="InterPro" id="IPR012334">
    <property type="entry name" value="Pectin_lyas_fold"/>
</dbReference>
<evidence type="ECO:0000256" key="6">
    <source>
        <dbReference type="ARBA" id="ARBA00023295"/>
    </source>
</evidence>
<dbReference type="AlphaFoldDB" id="A0A1N7LXJ5"/>
<protein>
    <submittedName>
        <fullName evidence="12">Right handed beta helix region</fullName>
    </submittedName>
</protein>
<evidence type="ECO:0000256" key="2">
    <source>
        <dbReference type="ARBA" id="ARBA00001271"/>
    </source>
</evidence>
<accession>A0A1N7LXJ5</accession>